<evidence type="ECO:0000259" key="1">
    <source>
        <dbReference type="Pfam" id="PF08350"/>
    </source>
</evidence>
<dbReference type="InterPro" id="IPR036390">
    <property type="entry name" value="WH_DNA-bd_sf"/>
</dbReference>
<dbReference type="Pfam" id="PF08350">
    <property type="entry name" value="FilR1_middle"/>
    <property type="match status" value="1"/>
</dbReference>
<gene>
    <name evidence="2" type="ORF">E7Z75_01445</name>
</gene>
<evidence type="ECO:0000313" key="3">
    <source>
        <dbReference type="Proteomes" id="UP000732619"/>
    </source>
</evidence>
<evidence type="ECO:0000313" key="2">
    <source>
        <dbReference type="EMBL" id="MBE6511804.1"/>
    </source>
</evidence>
<name>A0A8T3VJV4_METOL</name>
<protein>
    <submittedName>
        <fullName evidence="2">DUF1724 domain-containing protein</fullName>
    </submittedName>
</protein>
<accession>A0A8T3VJV4</accession>
<dbReference type="Gene3D" id="1.10.10.10">
    <property type="entry name" value="Winged helix-like DNA-binding domain superfamily/Winged helix DNA-binding domain"/>
    <property type="match status" value="1"/>
</dbReference>
<comment type="caution">
    <text evidence="2">The sequence shown here is derived from an EMBL/GenBank/DDBJ whole genome shotgun (WGS) entry which is preliminary data.</text>
</comment>
<reference evidence="2" key="1">
    <citation type="submission" date="2019-04" db="EMBL/GenBank/DDBJ databases">
        <title>Evolution of Biomass-Degrading Anaerobic Consortia Revealed by Metagenomics.</title>
        <authorList>
            <person name="Peng X."/>
        </authorList>
    </citation>
    <scope>NUCLEOTIDE SEQUENCE</scope>
    <source>
        <strain evidence="2">SIG14</strain>
    </source>
</reference>
<organism evidence="2 3">
    <name type="scientific">Methanobrevibacter olleyae</name>
    <dbReference type="NCBI Taxonomy" id="294671"/>
    <lineage>
        <taxon>Archaea</taxon>
        <taxon>Methanobacteriati</taxon>
        <taxon>Methanobacteriota</taxon>
        <taxon>Methanomada group</taxon>
        <taxon>Methanobacteria</taxon>
        <taxon>Methanobacteriales</taxon>
        <taxon>Methanobacteriaceae</taxon>
        <taxon>Methanobrevibacter</taxon>
    </lineage>
</organism>
<dbReference type="InterPro" id="IPR013561">
    <property type="entry name" value="FilR1_middle_dom"/>
</dbReference>
<dbReference type="AlphaFoldDB" id="A0A8T3VJV4"/>
<feature type="domain" description="Methanogenesis regulatory protein FilR1 middle" evidence="1">
    <location>
        <begin position="142"/>
        <end position="268"/>
    </location>
</feature>
<proteinExistence type="predicted"/>
<dbReference type="Proteomes" id="UP000732619">
    <property type="component" value="Unassembled WGS sequence"/>
</dbReference>
<dbReference type="EMBL" id="SUTG01000004">
    <property type="protein sequence ID" value="MBE6511804.1"/>
    <property type="molecule type" value="Genomic_DNA"/>
</dbReference>
<dbReference type="InterPro" id="IPR036388">
    <property type="entry name" value="WH-like_DNA-bd_sf"/>
</dbReference>
<sequence length="284" mass="32972">MRGMRLLNNNDANRIKDIQKEIKFLTNSDNRLDILYCLYKSPHTLKEIHEKTGLNNSSISINISDLENKNYVINKNDVYYLTNSSKMILTNIFYLNKSINFFDCNADFLNSHKISKLGINALKDMSYIGDSQLVEANHLDIYKVIRLFKDFSLGSKSIKTIFPFMHPQINDLLNDWFSNDVDVKLILEKRVSDVFIDAVRNFKFEKDSKSEISVKIFEEALDFALVVADKGIILGFNKEDGKFDQNAVYISEDEDAIVWGRNLFEEYEKLCSEYISLNELMEES</sequence>
<dbReference type="SUPFAM" id="SSF46785">
    <property type="entry name" value="Winged helix' DNA-binding domain"/>
    <property type="match status" value="1"/>
</dbReference>